<protein>
    <recommendedName>
        <fullName evidence="2">Large polyvalent protein associated domain-containing protein</fullName>
    </recommendedName>
</protein>
<feature type="compositionally biased region" description="Polar residues" evidence="1">
    <location>
        <begin position="31"/>
        <end position="43"/>
    </location>
</feature>
<dbReference type="InterPro" id="IPR040561">
    <property type="entry name" value="LPD38"/>
</dbReference>
<organism evidence="3 4">
    <name type="scientific">Paenibacillus cisolokensis</name>
    <dbReference type="NCBI Taxonomy" id="1658519"/>
    <lineage>
        <taxon>Bacteria</taxon>
        <taxon>Bacillati</taxon>
        <taxon>Bacillota</taxon>
        <taxon>Bacilli</taxon>
        <taxon>Bacillales</taxon>
        <taxon>Paenibacillaceae</taxon>
        <taxon>Paenibacillus</taxon>
    </lineage>
</organism>
<evidence type="ECO:0000313" key="3">
    <source>
        <dbReference type="EMBL" id="GIQ62507.1"/>
    </source>
</evidence>
<dbReference type="RefSeq" id="WP_213527821.1">
    <property type="nucleotide sequence ID" value="NZ_BOVJ01000034.1"/>
</dbReference>
<feature type="domain" description="Large polyvalent protein associated" evidence="2">
    <location>
        <begin position="942"/>
        <end position="1120"/>
    </location>
</feature>
<name>A0ABQ4N2V8_9BACL</name>
<dbReference type="EMBL" id="BOVJ01000034">
    <property type="protein sequence ID" value="GIQ62507.1"/>
    <property type="molecule type" value="Genomic_DNA"/>
</dbReference>
<evidence type="ECO:0000259" key="2">
    <source>
        <dbReference type="Pfam" id="PF18857"/>
    </source>
</evidence>
<gene>
    <name evidence="3" type="ORF">PACILC2_10750</name>
</gene>
<evidence type="ECO:0000313" key="4">
    <source>
        <dbReference type="Proteomes" id="UP000680304"/>
    </source>
</evidence>
<dbReference type="Proteomes" id="UP000680304">
    <property type="component" value="Unassembled WGS sequence"/>
</dbReference>
<comment type="caution">
    <text evidence="3">The sequence shown here is derived from an EMBL/GenBank/DDBJ whole genome shotgun (WGS) entry which is preliminary data.</text>
</comment>
<feature type="region of interest" description="Disordered" evidence="1">
    <location>
        <begin position="1"/>
        <end position="49"/>
    </location>
</feature>
<proteinExistence type="predicted"/>
<feature type="compositionally biased region" description="Polar residues" evidence="1">
    <location>
        <begin position="99"/>
        <end position="120"/>
    </location>
</feature>
<feature type="region of interest" description="Disordered" evidence="1">
    <location>
        <begin position="90"/>
        <end position="120"/>
    </location>
</feature>
<sequence length="1239" mass="134984">MASKYDEIRKNRIRQGQEAKERVMSGIYRQPVSSPASEQTSKYDSIRNRSRDLVGSAPVEINQDVRALAPDLFNPFKQIQDLERRLQSPLPAAPRQEDTSASAAQRQQKTEQSPLTRLARGTQNLLTRIIPGNFGEQKIERPIEQIGDVVRATEIPGVTTPNPVTNFLRGAGDTATFGLSSYLDRSMGLPERAEGATETTAGKIGQIAGGLALPAGNIRAGASLVSNIGRGAAAGALLGAGVEAGEALTGRNDQSLGQRALDVGISTALGGAGGAAGDLLLRGVNRLQRGRTTQPIPIPERAQQTPQLPSPRVESQAVQAPAAQVQKGDWFTNLFGKQGVGITPALNRNRRNLATTEGQIVDNPLRRDAQGTIDEVQAAGRAAYQNLVDLTAPLKHIDARTYDAAQDVRRANNLANTIVQDKFVDPQGNVIGAGLKEILNKVARGRGPEFEDYLILRHALTRMARGERVYDPKLNMTPEKVQQRIDMLEQRYPEFRGIANEWDQYTENLLRVYGEQEGLLSAAQVDALRQANPNYAPMRRQFSLSEKYSQPFAMRTNSFSGQKAPIKEVSPTGSARKIVSPVRSIIEATGAWTNAAMRNRVMQTIVDKLRQDPESLKGIISFVDESADATKKSLDEINEILSKDGMEGLLEHLNDEFSVIFRKSAQKGARTDNIVTAMVNGQPIKMRVENPEVFKALVGLGPQETNLVLDALGALSKATKFGATGPLAPLFAARSLSTDVIQSMIQSKQPLMHLYDLGYAILSSLANQLPKNTPGFNALRSLAEDFARTGGEYSAILMGDRALNRSVRNLLRDPILSGRNIARAVVSPITGTFRALHKISDISENLNRMAAYRGALRRLGGERTPENIRQAMREAQEITTNFSRKGAGSESIEKVIPYSNAAIQGIRRFAKQFQQNPVKTMAAVTTLVLAPKVYEYARFGDDPDYQSLPAREKYRNLIVGKNADGTFIKIPMPPEYNALGASMVDMLRAYKDGDPVNWRMSADAIVNAYTPPFLSGALQGVTQGGGFDQSLIGAINATSVAAPLAVANNQSFTGAPIVPKRLEGRSPQYQYDERTSAIGKVIGEQLGMSPMKVDYLLRAYGGDPARLLLPLTSEVGAGNTRNTLLKNFIVDPTFTNTLSEEFYNAKERLSQAKKDLADVGAEPPSWYSEELAKLVTSTAKGSVSKRLSDLSKQKREVSASKALSAKEKTQRLRDIQAQINQIYLDVNARLAAAGVPMHR</sequence>
<evidence type="ECO:0000256" key="1">
    <source>
        <dbReference type="SAM" id="MobiDB-lite"/>
    </source>
</evidence>
<dbReference type="Pfam" id="PF18857">
    <property type="entry name" value="LPD38"/>
    <property type="match status" value="1"/>
</dbReference>
<feature type="compositionally biased region" description="Basic and acidic residues" evidence="1">
    <location>
        <begin position="1"/>
        <end position="23"/>
    </location>
</feature>
<reference evidence="3 4" key="1">
    <citation type="submission" date="2021-04" db="EMBL/GenBank/DDBJ databases">
        <title>Draft genome sequence of Paenibacillus cisolokensis, LC2-13A.</title>
        <authorList>
            <person name="Uke A."/>
            <person name="Chhe C."/>
            <person name="Baramee S."/>
            <person name="Kosugi A."/>
        </authorList>
    </citation>
    <scope>NUCLEOTIDE SEQUENCE [LARGE SCALE GENOMIC DNA]</scope>
    <source>
        <strain evidence="3 4">LC2-13A</strain>
    </source>
</reference>
<keyword evidence="4" id="KW-1185">Reference proteome</keyword>
<accession>A0ABQ4N2V8</accession>